<evidence type="ECO:0000313" key="2">
    <source>
        <dbReference type="Proteomes" id="UP000240568"/>
    </source>
</evidence>
<reference evidence="1 2" key="1">
    <citation type="submission" date="2017-04" db="EMBL/GenBank/DDBJ databases">
        <authorList>
            <person name="Afonso C.L."/>
            <person name="Miller P.J."/>
            <person name="Scott M.A."/>
            <person name="Spackman E."/>
            <person name="Goraichik I."/>
            <person name="Dimitrov K.M."/>
            <person name="Suarez D.L."/>
            <person name="Swayne D.E."/>
        </authorList>
    </citation>
    <scope>NUCLEOTIDE SEQUENCE [LARGE SCALE GENOMIC DNA]</scope>
</reference>
<keyword evidence="2" id="KW-1185">Reference proteome</keyword>
<organism evidence="1 2">
    <name type="scientific">Erwinia phage vB_EamM_Y3</name>
    <dbReference type="NCBI Taxonomy" id="1983553"/>
    <lineage>
        <taxon>Viruses</taxon>
        <taxon>Duplodnaviria</taxon>
        <taxon>Heunggongvirae</taxon>
        <taxon>Uroviricota</taxon>
        <taxon>Caudoviricetes</taxon>
        <taxon>Sasquatchvirus</taxon>
        <taxon>Sasquatchvirus Y3</taxon>
    </lineage>
</organism>
<dbReference type="Proteomes" id="UP000240568">
    <property type="component" value="Segment"/>
</dbReference>
<evidence type="ECO:0000313" key="1">
    <source>
        <dbReference type="EMBL" id="ARW58724.1"/>
    </source>
</evidence>
<name>A0A2H4IB07_9CAUD</name>
<sequence length="364" mass="40298">MQILPMTSLNQPVTTLLGLLFDTDLPNPLDRSVHGAFNDAVTFRSLTRTINTTVPASPIQQKYEPQLLAHMPMNNFYPAWVPFKQGSGLGTRYDTLNRIVPKVRLPALDQRTRALNALNVTAYNETVAQTILSHRLSITNPQYLITSGNLFCPNYSKTDEGWYLFAEYDFGADVTISDLVVVSTGSTSQTQMVFFNNQQQFVQALVNNVWVDVVDAFARLRTITNYTPVGTTLDQPVTATKFRIVSKQEAVPTTSGFYPFGLMFFGNYVGQAPRVIGKIKSMVMTTITANTQIASSVWSFTAPAVANAASGRYWTQIGLRITDDIKLQGANDLLVGDANYSRNLGEFPIPAFRLRANPMKGRGV</sequence>
<protein>
    <submittedName>
        <fullName evidence="1">Uncharacterized protein</fullName>
    </submittedName>
</protein>
<proteinExistence type="predicted"/>
<gene>
    <name evidence="1" type="ORF">Y3_084</name>
</gene>
<dbReference type="EMBL" id="KY984068">
    <property type="protein sequence ID" value="ARW58724.1"/>
    <property type="molecule type" value="Genomic_DNA"/>
</dbReference>
<accession>A0A2H4IB07</accession>